<dbReference type="SUPFAM" id="SSF48264">
    <property type="entry name" value="Cytochrome P450"/>
    <property type="match status" value="1"/>
</dbReference>
<dbReference type="EMBL" id="JAINVV010000009">
    <property type="protein sequence ID" value="MBY8824383.1"/>
    <property type="molecule type" value="Genomic_DNA"/>
</dbReference>
<dbReference type="PROSITE" id="PS00086">
    <property type="entry name" value="CYTOCHROME_P450"/>
    <property type="match status" value="1"/>
</dbReference>
<dbReference type="PANTHER" id="PTHR46696">
    <property type="entry name" value="P450, PUTATIVE (EUROFUNG)-RELATED"/>
    <property type="match status" value="1"/>
</dbReference>
<comment type="similarity">
    <text evidence="1 2">Belongs to the cytochrome P450 family.</text>
</comment>
<evidence type="ECO:0000313" key="3">
    <source>
        <dbReference type="EMBL" id="MBY8824383.1"/>
    </source>
</evidence>
<keyword evidence="2" id="KW-0560">Oxidoreductase</keyword>
<name>A0ABS7PSW6_9SPHN</name>
<dbReference type="PRINTS" id="PR00359">
    <property type="entry name" value="BP450"/>
</dbReference>
<dbReference type="InterPro" id="IPR002397">
    <property type="entry name" value="Cyt_P450_B"/>
</dbReference>
<gene>
    <name evidence="3" type="ORF">K7G82_18910</name>
</gene>
<reference evidence="3 4" key="1">
    <citation type="submission" date="2021-08" db="EMBL/GenBank/DDBJ databases">
        <authorList>
            <person name="Tuo L."/>
        </authorList>
    </citation>
    <scope>NUCLEOTIDE SEQUENCE [LARGE SCALE GENOMIC DNA]</scope>
    <source>
        <strain evidence="3 4">JCM 31229</strain>
    </source>
</reference>
<dbReference type="RefSeq" id="WP_222991495.1">
    <property type="nucleotide sequence ID" value="NZ_JAINVV010000009.1"/>
</dbReference>
<dbReference type="Pfam" id="PF00067">
    <property type="entry name" value="p450"/>
    <property type="match status" value="1"/>
</dbReference>
<keyword evidence="2" id="KW-0408">Iron</keyword>
<evidence type="ECO:0000256" key="2">
    <source>
        <dbReference type="RuleBase" id="RU000461"/>
    </source>
</evidence>
<dbReference type="PANTHER" id="PTHR46696:SF1">
    <property type="entry name" value="CYTOCHROME P450 YJIB-RELATED"/>
    <property type="match status" value="1"/>
</dbReference>
<dbReference type="InterPro" id="IPR036396">
    <property type="entry name" value="Cyt_P450_sf"/>
</dbReference>
<dbReference type="Gene3D" id="1.10.630.10">
    <property type="entry name" value="Cytochrome P450"/>
    <property type="match status" value="1"/>
</dbReference>
<protein>
    <submittedName>
        <fullName evidence="3">Cytochrome P450</fullName>
    </submittedName>
</protein>
<keyword evidence="2" id="KW-0349">Heme</keyword>
<proteinExistence type="inferred from homology"/>
<comment type="caution">
    <text evidence="3">The sequence shown here is derived from an EMBL/GenBank/DDBJ whole genome shotgun (WGS) entry which is preliminary data.</text>
</comment>
<sequence>MTATLERDREKPVLDLLDPDVFAAGHPHALYDRLRAETPVYRHPGSAVQPGFWALLRHRDIETVSRDPARFTSTRGFRLTTDVRAGMWPSVTSVLARTLIATDPPEQLHQRGPAQPFFMPAGLRRVEEQLHAYVAELFEGLERDLADSGDAPIEFVERIAAVIPIKMISLLLGMPASDEHRIFDWTNRVLGSDDPDYARDIDDASSAYEEMFEYSLWLMEERRREPRDDVMTALAHATVDGEPMDPEIRKGFAATLIAAGNDTTRNSLSGAMLTLAAHRQERARLAANPAMMGKAVDELVRHVSPVVQFMRTATQDSEVGGQAIAAGERIVMLYGAANRDPEMFADPHRLILDRPNANRHLTFGIGAHRCLGSRLAGTQLSLMLGEILRRYPDYRILGEPALMRSNFLWGVKALDVALR</sequence>
<organism evidence="3 4">
    <name type="scientific">Sphingomonas colocasiae</name>
    <dbReference type="NCBI Taxonomy" id="1848973"/>
    <lineage>
        <taxon>Bacteria</taxon>
        <taxon>Pseudomonadati</taxon>
        <taxon>Pseudomonadota</taxon>
        <taxon>Alphaproteobacteria</taxon>
        <taxon>Sphingomonadales</taxon>
        <taxon>Sphingomonadaceae</taxon>
        <taxon>Sphingomonas</taxon>
    </lineage>
</organism>
<keyword evidence="2" id="KW-0503">Monooxygenase</keyword>
<evidence type="ECO:0000256" key="1">
    <source>
        <dbReference type="ARBA" id="ARBA00010617"/>
    </source>
</evidence>
<dbReference type="InterPro" id="IPR017972">
    <property type="entry name" value="Cyt_P450_CS"/>
</dbReference>
<keyword evidence="4" id="KW-1185">Reference proteome</keyword>
<accession>A0ABS7PSW6</accession>
<evidence type="ECO:0000313" key="4">
    <source>
        <dbReference type="Proteomes" id="UP000706039"/>
    </source>
</evidence>
<dbReference type="CDD" id="cd11033">
    <property type="entry name" value="CYP142-like"/>
    <property type="match status" value="1"/>
</dbReference>
<dbReference type="PRINTS" id="PR00385">
    <property type="entry name" value="P450"/>
</dbReference>
<keyword evidence="2" id="KW-0479">Metal-binding</keyword>
<dbReference type="InterPro" id="IPR001128">
    <property type="entry name" value="Cyt_P450"/>
</dbReference>
<dbReference type="Proteomes" id="UP000706039">
    <property type="component" value="Unassembled WGS sequence"/>
</dbReference>